<dbReference type="Gene3D" id="1.10.10.1590">
    <property type="entry name" value="NADH-quinone oxidoreductase subunit E"/>
    <property type="match status" value="1"/>
</dbReference>
<dbReference type="RefSeq" id="WP_168062689.1">
    <property type="nucleotide sequence ID" value="NZ_VTOW01000004.1"/>
</dbReference>
<evidence type="ECO:0000256" key="4">
    <source>
        <dbReference type="ARBA" id="ARBA00022967"/>
    </source>
</evidence>
<keyword evidence="2 9" id="KW-0001">2Fe-2S</keyword>
<dbReference type="EMBL" id="VTOW01000004">
    <property type="protein sequence ID" value="NKE72747.1"/>
    <property type="molecule type" value="Genomic_DNA"/>
</dbReference>
<dbReference type="GO" id="GO:0098662">
    <property type="term" value="P:inorganic cation transmembrane transport"/>
    <property type="evidence" value="ECO:0007669"/>
    <property type="project" value="UniProtKB-ARBA"/>
</dbReference>
<dbReference type="PANTHER" id="PTHR10371:SF3">
    <property type="entry name" value="NADH DEHYDROGENASE [UBIQUINONE] FLAVOPROTEIN 2, MITOCHONDRIAL"/>
    <property type="match status" value="1"/>
</dbReference>
<dbReference type="SUPFAM" id="SSF52833">
    <property type="entry name" value="Thioredoxin-like"/>
    <property type="match status" value="1"/>
</dbReference>
<keyword evidence="5 9" id="KW-0408">Iron</keyword>
<evidence type="ECO:0000256" key="3">
    <source>
        <dbReference type="ARBA" id="ARBA00022723"/>
    </source>
</evidence>
<dbReference type="GO" id="GO:0051537">
    <property type="term" value="F:2 iron, 2 sulfur cluster binding"/>
    <property type="evidence" value="ECO:0007669"/>
    <property type="project" value="UniProtKB-KW"/>
</dbReference>
<dbReference type="Gene3D" id="3.40.30.10">
    <property type="entry name" value="Glutaredoxin"/>
    <property type="match status" value="1"/>
</dbReference>
<feature type="binding site" evidence="9">
    <location>
        <position position="89"/>
    </location>
    <ligand>
        <name>[2Fe-2S] cluster</name>
        <dbReference type="ChEBI" id="CHEBI:190135"/>
    </ligand>
</feature>
<dbReference type="GO" id="GO:0031967">
    <property type="term" value="C:organelle envelope"/>
    <property type="evidence" value="ECO:0007669"/>
    <property type="project" value="UniProtKB-ARBA"/>
</dbReference>
<evidence type="ECO:0000313" key="10">
    <source>
        <dbReference type="EMBL" id="NKE72747.1"/>
    </source>
</evidence>
<evidence type="ECO:0000256" key="9">
    <source>
        <dbReference type="PIRSR" id="PIRSR000216-1"/>
    </source>
</evidence>
<dbReference type="FunFam" id="1.10.10.1590:FF:000001">
    <property type="entry name" value="NADH-quinone oxidoreductase subunit E"/>
    <property type="match status" value="1"/>
</dbReference>
<dbReference type="GO" id="GO:0046872">
    <property type="term" value="F:metal ion binding"/>
    <property type="evidence" value="ECO:0007669"/>
    <property type="project" value="UniProtKB-KW"/>
</dbReference>
<evidence type="ECO:0000256" key="2">
    <source>
        <dbReference type="ARBA" id="ARBA00022714"/>
    </source>
</evidence>
<dbReference type="PROSITE" id="PS01099">
    <property type="entry name" value="COMPLEX1_24K"/>
    <property type="match status" value="1"/>
</dbReference>
<comment type="cofactor">
    <cofactor evidence="8">
        <name>[2Fe-2S] cluster</name>
        <dbReference type="ChEBI" id="CHEBI:190135"/>
    </cofactor>
</comment>
<dbReference type="NCBIfam" id="NF005722">
    <property type="entry name" value="PRK07539.1-2"/>
    <property type="match status" value="1"/>
</dbReference>
<dbReference type="Proteomes" id="UP000534783">
    <property type="component" value="Unassembled WGS sequence"/>
</dbReference>
<accession>A0A7X6DST8</accession>
<dbReference type="Pfam" id="PF01257">
    <property type="entry name" value="2Fe-2S_thioredx"/>
    <property type="match status" value="1"/>
</dbReference>
<dbReference type="GO" id="GO:0031090">
    <property type="term" value="C:organelle membrane"/>
    <property type="evidence" value="ECO:0007669"/>
    <property type="project" value="UniProtKB-ARBA"/>
</dbReference>
<dbReference type="NCBIfam" id="TIGR01958">
    <property type="entry name" value="nuoE_fam"/>
    <property type="match status" value="1"/>
</dbReference>
<keyword evidence="10" id="KW-0560">Oxidoreductase</keyword>
<evidence type="ECO:0000256" key="5">
    <source>
        <dbReference type="ARBA" id="ARBA00023004"/>
    </source>
</evidence>
<protein>
    <submittedName>
        <fullName evidence="10">NADH-quinone oxidoreductase subunit NuoE</fullName>
        <ecNumber evidence="10">1.6.5.11</ecNumber>
    </submittedName>
</protein>
<evidence type="ECO:0000256" key="7">
    <source>
        <dbReference type="ARBA" id="ARBA00023027"/>
    </source>
</evidence>
<keyword evidence="4" id="KW-1278">Translocase</keyword>
<dbReference type="GO" id="GO:0022890">
    <property type="term" value="F:inorganic cation transmembrane transporter activity"/>
    <property type="evidence" value="ECO:0007669"/>
    <property type="project" value="UniProtKB-ARBA"/>
</dbReference>
<feature type="binding site" evidence="9">
    <location>
        <position position="125"/>
    </location>
    <ligand>
        <name>[2Fe-2S] cluster</name>
        <dbReference type="ChEBI" id="CHEBI:190135"/>
    </ligand>
</feature>
<dbReference type="GO" id="GO:0008324">
    <property type="term" value="F:monoatomic cation transmembrane transporter activity"/>
    <property type="evidence" value="ECO:0007669"/>
    <property type="project" value="UniProtKB-ARBA"/>
</dbReference>
<dbReference type="PIRSF" id="PIRSF000216">
    <property type="entry name" value="NADH_DH_24kDa"/>
    <property type="match status" value="1"/>
</dbReference>
<dbReference type="InterPro" id="IPR036249">
    <property type="entry name" value="Thioredoxin-like_sf"/>
</dbReference>
<evidence type="ECO:0000256" key="8">
    <source>
        <dbReference type="ARBA" id="ARBA00034078"/>
    </source>
</evidence>
<dbReference type="AlphaFoldDB" id="A0A7X6DST8"/>
<feature type="binding site" evidence="9">
    <location>
        <position position="129"/>
    </location>
    <ligand>
        <name>[2Fe-2S] cluster</name>
        <dbReference type="ChEBI" id="CHEBI:190135"/>
    </ligand>
</feature>
<dbReference type="PANTHER" id="PTHR10371">
    <property type="entry name" value="NADH DEHYDROGENASE UBIQUINONE FLAVOPROTEIN 2, MITOCHONDRIAL"/>
    <property type="match status" value="1"/>
</dbReference>
<dbReference type="GO" id="GO:0022804">
    <property type="term" value="F:active transmembrane transporter activity"/>
    <property type="evidence" value="ECO:0007669"/>
    <property type="project" value="UniProtKB-ARBA"/>
</dbReference>
<dbReference type="FunFam" id="3.40.30.10:FF:000022">
    <property type="entry name" value="NADH dehydrogenase flavoprotein 2, mitochondrial"/>
    <property type="match status" value="1"/>
</dbReference>
<proteinExistence type="inferred from homology"/>
<keyword evidence="3 9" id="KW-0479">Metal-binding</keyword>
<keyword evidence="11" id="KW-1185">Reference proteome</keyword>
<gene>
    <name evidence="10" type="primary">nuoE</name>
    <name evidence="10" type="ORF">MNODULE_18510</name>
</gene>
<organism evidence="10 11">
    <name type="scientific">Candidatus Manganitrophus noduliformans</name>
    <dbReference type="NCBI Taxonomy" id="2606439"/>
    <lineage>
        <taxon>Bacteria</taxon>
        <taxon>Pseudomonadati</taxon>
        <taxon>Nitrospirota</taxon>
        <taxon>Nitrospiria</taxon>
        <taxon>Candidatus Troglogloeales</taxon>
        <taxon>Candidatus Manganitrophaceae</taxon>
        <taxon>Candidatus Manganitrophus</taxon>
    </lineage>
</organism>
<name>A0A7X6DST8_9BACT</name>
<evidence type="ECO:0000313" key="11">
    <source>
        <dbReference type="Proteomes" id="UP000534783"/>
    </source>
</evidence>
<dbReference type="GO" id="GO:1902494">
    <property type="term" value="C:catalytic complex"/>
    <property type="evidence" value="ECO:0007669"/>
    <property type="project" value="UniProtKB-ARBA"/>
</dbReference>
<comment type="cofactor">
    <cofactor evidence="9">
        <name>[2Fe-2S] cluster</name>
        <dbReference type="ChEBI" id="CHEBI:190135"/>
    </cofactor>
    <text evidence="9">Binds 1 [2Fe-2S] cluster.</text>
</comment>
<comment type="similarity">
    <text evidence="1">Belongs to the complex I 24 kDa subunit family.</text>
</comment>
<dbReference type="CDD" id="cd03064">
    <property type="entry name" value="TRX_Fd_NuoE"/>
    <property type="match status" value="1"/>
</dbReference>
<dbReference type="GO" id="GO:0003954">
    <property type="term" value="F:NADH dehydrogenase activity"/>
    <property type="evidence" value="ECO:0007669"/>
    <property type="project" value="TreeGrafter"/>
</dbReference>
<feature type="binding site" evidence="9">
    <location>
        <position position="84"/>
    </location>
    <ligand>
        <name>[2Fe-2S] cluster</name>
        <dbReference type="ChEBI" id="CHEBI:190135"/>
    </ligand>
</feature>
<keyword evidence="7" id="KW-0520">NAD</keyword>
<comment type="caution">
    <text evidence="10">The sequence shown here is derived from an EMBL/GenBank/DDBJ whole genome shotgun (WGS) entry which is preliminary data.</text>
</comment>
<dbReference type="EC" id="1.6.5.11" evidence="10"/>
<sequence>MRLKVLSDKAKAAIEAEFPKYPDKRSVLLSALHIAQKEVGYLSEAAMVDVSELLELTPVQVYDVATFYSLYNLKPVGKHVIQVCKTLSCALVGAGQIIEHLQNRLGIRVGETTPDGLFSLKLVECLASCGTAPMVQINNRYYENLTPEKVDRLLDDLKREGKSAMASGPFQLPVLGGKS</sequence>
<dbReference type="InterPro" id="IPR041921">
    <property type="entry name" value="NuoE_N"/>
</dbReference>
<reference evidence="10 11" key="1">
    <citation type="journal article" date="2020" name="Nature">
        <title>Bacterial chemolithoautotrophy via manganese oxidation.</title>
        <authorList>
            <person name="Yu H."/>
            <person name="Leadbetter J.R."/>
        </authorList>
    </citation>
    <scope>NUCLEOTIDE SEQUENCE [LARGE SCALE GENOMIC DNA]</scope>
    <source>
        <strain evidence="10 11">Mn-1</strain>
    </source>
</reference>
<evidence type="ECO:0000256" key="1">
    <source>
        <dbReference type="ARBA" id="ARBA00010643"/>
    </source>
</evidence>
<keyword evidence="6 9" id="KW-0411">Iron-sulfur</keyword>
<evidence type="ECO:0000256" key="6">
    <source>
        <dbReference type="ARBA" id="ARBA00023014"/>
    </source>
</evidence>
<dbReference type="InterPro" id="IPR002023">
    <property type="entry name" value="NuoE-like"/>
</dbReference>
<dbReference type="InterPro" id="IPR042128">
    <property type="entry name" value="NuoE_dom"/>
</dbReference>
<dbReference type="GO" id="GO:0098796">
    <property type="term" value="C:membrane protein complex"/>
    <property type="evidence" value="ECO:0007669"/>
    <property type="project" value="UniProtKB-ARBA"/>
</dbReference>